<sequence length="89" mass="10500">QTSASQVDRRRAAQTDIDRQLSEAQNKVAASRRNTAQITQKIFAVEKDVKTRRAMLLPSNARFNEETNEQEDEQYYRQRNQQNVMTRRN</sequence>
<feature type="compositionally biased region" description="Basic and acidic residues" evidence="1">
    <location>
        <begin position="7"/>
        <end position="21"/>
    </location>
</feature>
<feature type="non-terminal residue" evidence="2">
    <location>
        <position position="89"/>
    </location>
</feature>
<dbReference type="EMBL" id="CAJOBH010190334">
    <property type="protein sequence ID" value="CAF4962475.1"/>
    <property type="molecule type" value="Genomic_DNA"/>
</dbReference>
<reference evidence="2" key="1">
    <citation type="submission" date="2021-02" db="EMBL/GenBank/DDBJ databases">
        <authorList>
            <person name="Nowell W R."/>
        </authorList>
    </citation>
    <scope>NUCLEOTIDE SEQUENCE</scope>
</reference>
<evidence type="ECO:0000313" key="2">
    <source>
        <dbReference type="EMBL" id="CAF4962475.1"/>
    </source>
</evidence>
<dbReference type="Proteomes" id="UP000681967">
    <property type="component" value="Unassembled WGS sequence"/>
</dbReference>
<gene>
    <name evidence="2" type="ORF">BYL167_LOCUS54329</name>
</gene>
<comment type="caution">
    <text evidence="2">The sequence shown here is derived from an EMBL/GenBank/DDBJ whole genome shotgun (WGS) entry which is preliminary data.</text>
</comment>
<feature type="compositionally biased region" description="Polar residues" evidence="1">
    <location>
        <begin position="77"/>
        <end position="89"/>
    </location>
</feature>
<feature type="region of interest" description="Disordered" evidence="1">
    <location>
        <begin position="1"/>
        <end position="34"/>
    </location>
</feature>
<organism evidence="2 3">
    <name type="scientific">Rotaria magnacalcarata</name>
    <dbReference type="NCBI Taxonomy" id="392030"/>
    <lineage>
        <taxon>Eukaryota</taxon>
        <taxon>Metazoa</taxon>
        <taxon>Spiralia</taxon>
        <taxon>Gnathifera</taxon>
        <taxon>Rotifera</taxon>
        <taxon>Eurotatoria</taxon>
        <taxon>Bdelloidea</taxon>
        <taxon>Philodinida</taxon>
        <taxon>Philodinidae</taxon>
        <taxon>Rotaria</taxon>
    </lineage>
</organism>
<evidence type="ECO:0000313" key="3">
    <source>
        <dbReference type="Proteomes" id="UP000681967"/>
    </source>
</evidence>
<evidence type="ECO:0000256" key="1">
    <source>
        <dbReference type="SAM" id="MobiDB-lite"/>
    </source>
</evidence>
<protein>
    <submittedName>
        <fullName evidence="2">Uncharacterized protein</fullName>
    </submittedName>
</protein>
<proteinExistence type="predicted"/>
<accession>A0A8S3DC47</accession>
<dbReference type="AlphaFoldDB" id="A0A8S3DC47"/>
<name>A0A8S3DC47_9BILA</name>
<feature type="region of interest" description="Disordered" evidence="1">
    <location>
        <begin position="61"/>
        <end position="89"/>
    </location>
</feature>